<dbReference type="PROSITE" id="PS51257">
    <property type="entry name" value="PROKAR_LIPOPROTEIN"/>
    <property type="match status" value="1"/>
</dbReference>
<dbReference type="EMBL" id="JAHKKG010000004">
    <property type="protein sequence ID" value="MBU2664357.1"/>
    <property type="molecule type" value="Genomic_DNA"/>
</dbReference>
<dbReference type="Pfam" id="PF05305">
    <property type="entry name" value="DUF732"/>
    <property type="match status" value="1"/>
</dbReference>
<feature type="chain" id="PRO_5045567718" evidence="1">
    <location>
        <begin position="26"/>
        <end position="132"/>
    </location>
</feature>
<proteinExistence type="predicted"/>
<protein>
    <submittedName>
        <fullName evidence="3">DUF732 domain-containing protein</fullName>
    </submittedName>
</protein>
<name>A0ABS5YLP6_9ACTN</name>
<keyword evidence="4" id="KW-1185">Reference proteome</keyword>
<evidence type="ECO:0000256" key="1">
    <source>
        <dbReference type="SAM" id="SignalP"/>
    </source>
</evidence>
<gene>
    <name evidence="3" type="ORF">KOI35_12710</name>
</gene>
<organism evidence="3 4">
    <name type="scientific">Paractinoplanes bogorensis</name>
    <dbReference type="NCBI Taxonomy" id="1610840"/>
    <lineage>
        <taxon>Bacteria</taxon>
        <taxon>Bacillati</taxon>
        <taxon>Actinomycetota</taxon>
        <taxon>Actinomycetes</taxon>
        <taxon>Micromonosporales</taxon>
        <taxon>Micromonosporaceae</taxon>
        <taxon>Paractinoplanes</taxon>
    </lineage>
</organism>
<evidence type="ECO:0000259" key="2">
    <source>
        <dbReference type="Pfam" id="PF05305"/>
    </source>
</evidence>
<feature type="domain" description="DUF732" evidence="2">
    <location>
        <begin position="56"/>
        <end position="124"/>
    </location>
</feature>
<sequence length="132" mass="13162">MGARLAVAGTVLVAVFGLGSLSACSGGDDTKSDTSGGNPSAAAVKDVAGSLPKGDEATFIKALRALDPALVKDEQTAIDNGYNLCQDAKNGMTVSEQVTDATNLFSTNAKNGQRIVAIATTNLCKPAASAGS</sequence>
<dbReference type="InterPro" id="IPR007969">
    <property type="entry name" value="DUF732"/>
</dbReference>
<evidence type="ECO:0000313" key="4">
    <source>
        <dbReference type="Proteomes" id="UP001519654"/>
    </source>
</evidence>
<comment type="caution">
    <text evidence="3">The sequence shown here is derived from an EMBL/GenBank/DDBJ whole genome shotgun (WGS) entry which is preliminary data.</text>
</comment>
<reference evidence="3 4" key="1">
    <citation type="submission" date="2021-06" db="EMBL/GenBank/DDBJ databases">
        <title>Actinoplanes lichenicola sp. nov., and Actinoplanes ovalisporus sp. nov., isolated from lichen in Thailand.</title>
        <authorList>
            <person name="Saeng-In P."/>
            <person name="Kanchanasin P."/>
            <person name="Yuki M."/>
            <person name="Kudo T."/>
            <person name="Ohkuma M."/>
            <person name="Phongsopitanun W."/>
            <person name="Tanasupawat S."/>
        </authorList>
    </citation>
    <scope>NUCLEOTIDE SEQUENCE [LARGE SCALE GENOMIC DNA]</scope>
    <source>
        <strain evidence="3 4">NBRC 110975</strain>
    </source>
</reference>
<keyword evidence="1" id="KW-0732">Signal</keyword>
<evidence type="ECO:0000313" key="3">
    <source>
        <dbReference type="EMBL" id="MBU2664357.1"/>
    </source>
</evidence>
<accession>A0ABS5YLP6</accession>
<dbReference type="Proteomes" id="UP001519654">
    <property type="component" value="Unassembled WGS sequence"/>
</dbReference>
<feature type="signal peptide" evidence="1">
    <location>
        <begin position="1"/>
        <end position="25"/>
    </location>
</feature>
<dbReference type="RefSeq" id="WP_215786909.1">
    <property type="nucleotide sequence ID" value="NZ_JAHKKG010000004.1"/>
</dbReference>